<evidence type="ECO:0000313" key="3">
    <source>
        <dbReference type="Proteomes" id="UP000271227"/>
    </source>
</evidence>
<proteinExistence type="predicted"/>
<reference evidence="2 3" key="1">
    <citation type="submission" date="2018-10" db="EMBL/GenBank/DDBJ databases">
        <title>Genomic Encyclopedia of Archaeal and Bacterial Type Strains, Phase II (KMG-II): from individual species to whole genera.</title>
        <authorList>
            <person name="Goeker M."/>
        </authorList>
    </citation>
    <scope>NUCLEOTIDE SEQUENCE [LARGE SCALE GENOMIC DNA]</scope>
    <source>
        <strain evidence="2 3">DSM 25217</strain>
    </source>
</reference>
<keyword evidence="3" id="KW-1185">Reference proteome</keyword>
<dbReference type="InParanoid" id="A0A3M0CRE6"/>
<protein>
    <submittedName>
        <fullName evidence="2">Nucleotide-binding universal stress UspA family protein</fullName>
    </submittedName>
</protein>
<dbReference type="Gene3D" id="3.40.50.12370">
    <property type="match status" value="1"/>
</dbReference>
<feature type="domain" description="UspA" evidence="1">
    <location>
        <begin position="234"/>
        <end position="283"/>
    </location>
</feature>
<evidence type="ECO:0000313" key="2">
    <source>
        <dbReference type="EMBL" id="RMB12058.1"/>
    </source>
</evidence>
<dbReference type="InterPro" id="IPR006016">
    <property type="entry name" value="UspA"/>
</dbReference>
<gene>
    <name evidence="2" type="ORF">BXY39_0548</name>
</gene>
<dbReference type="EMBL" id="REFR01000009">
    <property type="protein sequence ID" value="RMB12058.1"/>
    <property type="molecule type" value="Genomic_DNA"/>
</dbReference>
<sequence>MLKSIILPMTPGSPDNSSIAAAADLAKVFQACVTGLFVRSDPRSAVPFMGEGLTADMIQQLCDTAERQGLAQAEEGHDRFTCIMAEKTIPVIDEGGGDDARAHWSVMVGAITDHVGRRARVADLAVCQQPGDDDGDARDILHELLFRSGRALLMVPKGMTGAIGRRVMIAWNGRAEGARAIANAMPFLKRADSVHLVQIGDIDAERPCLEDLAAYLAEHGVTGRIDRRPDDPRDVGSALLAVAGEIDADLMVIGAYSHARWREMVLGGVTRSIVADAGIPVFMSH</sequence>
<evidence type="ECO:0000259" key="1">
    <source>
        <dbReference type="Pfam" id="PF00582"/>
    </source>
</evidence>
<organism evidence="2 3">
    <name type="scientific">Eilatimonas milleporae</name>
    <dbReference type="NCBI Taxonomy" id="911205"/>
    <lineage>
        <taxon>Bacteria</taxon>
        <taxon>Pseudomonadati</taxon>
        <taxon>Pseudomonadota</taxon>
        <taxon>Alphaproteobacteria</taxon>
        <taxon>Kordiimonadales</taxon>
        <taxon>Kordiimonadaceae</taxon>
        <taxon>Eilatimonas</taxon>
    </lineage>
</organism>
<dbReference type="AlphaFoldDB" id="A0A3M0CRE6"/>
<dbReference type="CDD" id="cd00293">
    <property type="entry name" value="USP-like"/>
    <property type="match status" value="1"/>
</dbReference>
<dbReference type="Pfam" id="PF00582">
    <property type="entry name" value="Usp"/>
    <property type="match status" value="1"/>
</dbReference>
<dbReference type="SUPFAM" id="SSF52402">
    <property type="entry name" value="Adenine nucleotide alpha hydrolases-like"/>
    <property type="match status" value="1"/>
</dbReference>
<comment type="caution">
    <text evidence="2">The sequence shown here is derived from an EMBL/GenBank/DDBJ whole genome shotgun (WGS) entry which is preliminary data.</text>
</comment>
<accession>A0A3M0CRE6</accession>
<name>A0A3M0CRE6_9PROT</name>
<dbReference type="Proteomes" id="UP000271227">
    <property type="component" value="Unassembled WGS sequence"/>
</dbReference>